<protein>
    <submittedName>
        <fullName evidence="3">NADP oxidoreductase coenzyme F420-dependent</fullName>
    </submittedName>
</protein>
<evidence type="ECO:0000313" key="4">
    <source>
        <dbReference type="Proteomes" id="UP000005475"/>
    </source>
</evidence>
<comment type="caution">
    <text evidence="3">The sequence shown here is derived from an EMBL/GenBank/DDBJ whole genome shotgun (WGS) entry which is preliminary data.</text>
</comment>
<dbReference type="Gene3D" id="1.10.1040.20">
    <property type="entry name" value="ProC-like, C-terminal domain"/>
    <property type="match status" value="1"/>
</dbReference>
<dbReference type="InterPro" id="IPR028939">
    <property type="entry name" value="P5C_Rdtase_cat_N"/>
</dbReference>
<accession>A0AAN3D614</accession>
<dbReference type="AlphaFoldDB" id="A0AAN3D614"/>
<gene>
    <name evidence="3" type="ORF">BACOVA_04422</name>
</gene>
<feature type="domain" description="DUF2520" evidence="2">
    <location>
        <begin position="140"/>
        <end position="265"/>
    </location>
</feature>
<dbReference type="InterPro" id="IPR036291">
    <property type="entry name" value="NAD(P)-bd_dom_sf"/>
</dbReference>
<evidence type="ECO:0000313" key="3">
    <source>
        <dbReference type="EMBL" id="EDO10041.1"/>
    </source>
</evidence>
<evidence type="ECO:0000259" key="1">
    <source>
        <dbReference type="Pfam" id="PF03807"/>
    </source>
</evidence>
<dbReference type="Pfam" id="PF03807">
    <property type="entry name" value="F420_oxidored"/>
    <property type="match status" value="1"/>
</dbReference>
<dbReference type="Gene3D" id="3.40.50.720">
    <property type="entry name" value="NAD(P)-binding Rossmann-like Domain"/>
    <property type="match status" value="1"/>
</dbReference>
<reference evidence="4" key="2">
    <citation type="submission" date="2007-04" db="EMBL/GenBank/DDBJ databases">
        <title>Draft genome sequence of Bacteroides ovatus (ATCC 8483).</title>
        <authorList>
            <person name="Sudarsanam P."/>
            <person name="Ley R."/>
            <person name="Guruge J."/>
            <person name="Turnbaugh P.J."/>
            <person name="Mahowald M."/>
            <person name="Liep D."/>
            <person name="Gordon J."/>
        </authorList>
    </citation>
    <scope>NUCLEOTIDE SEQUENCE [LARGE SCALE GENOMIC DNA]</scope>
    <source>
        <strain evidence="4">ATCC 8483 / DSM 1896 / JCM 5824 / BCRC 10623 / CCUG 4943 / NCTC 11153</strain>
    </source>
</reference>
<dbReference type="PANTHER" id="PTHR40459:SF1">
    <property type="entry name" value="CONSERVED HYPOTHETICAL ALANINE AND LEUCINE RICH PROTEIN"/>
    <property type="match status" value="1"/>
</dbReference>
<dbReference type="EMBL" id="AAXF02000053">
    <property type="protein sequence ID" value="EDO10041.1"/>
    <property type="molecule type" value="Genomic_DNA"/>
</dbReference>
<dbReference type="InterPro" id="IPR008927">
    <property type="entry name" value="6-PGluconate_DH-like_C_sf"/>
</dbReference>
<proteinExistence type="predicted"/>
<dbReference type="InterPro" id="IPR018931">
    <property type="entry name" value="DUF2520"/>
</dbReference>
<organism evidence="3 4">
    <name type="scientific">Bacteroides ovatus (strain ATCC 8483 / DSM 1896 / JCM 5824 / BCRC 10623 / CCUG 4943 / NCTC 11153)</name>
    <dbReference type="NCBI Taxonomy" id="411476"/>
    <lineage>
        <taxon>Bacteria</taxon>
        <taxon>Pseudomonadati</taxon>
        <taxon>Bacteroidota</taxon>
        <taxon>Bacteroidia</taxon>
        <taxon>Bacteroidales</taxon>
        <taxon>Bacteroidaceae</taxon>
        <taxon>Bacteroides</taxon>
    </lineage>
</organism>
<dbReference type="SUPFAM" id="SSF51735">
    <property type="entry name" value="NAD(P)-binding Rossmann-fold domains"/>
    <property type="match status" value="1"/>
</dbReference>
<dbReference type="PANTHER" id="PTHR40459">
    <property type="entry name" value="CONSERVED HYPOTHETICAL ALANINE AND LEUCINE RICH PROTEIN"/>
    <property type="match status" value="1"/>
</dbReference>
<feature type="domain" description="Pyrroline-5-carboxylate reductase catalytic N-terminal" evidence="1">
    <location>
        <begin position="17"/>
        <end position="103"/>
    </location>
</feature>
<dbReference type="SUPFAM" id="SSF48179">
    <property type="entry name" value="6-phosphogluconate dehydrogenase C-terminal domain-like"/>
    <property type="match status" value="1"/>
</dbReference>
<reference evidence="3 4" key="1">
    <citation type="submission" date="2007-03" db="EMBL/GenBank/DDBJ databases">
        <authorList>
            <person name="Fulton L."/>
            <person name="Clifton S."/>
            <person name="Fulton B."/>
            <person name="Xu J."/>
            <person name="Minx P."/>
            <person name="Pepin K.H."/>
            <person name="Johnson M."/>
            <person name="Thiruvilangam P."/>
            <person name="Bhonagiri V."/>
            <person name="Nash W.E."/>
            <person name="Mardis E.R."/>
            <person name="Wilson R.K."/>
        </authorList>
    </citation>
    <scope>NUCLEOTIDE SEQUENCE [LARGE SCALE GENOMIC DNA]</scope>
    <source>
        <strain evidence="4">ATCC 8483 / DSM 1896 / JCM 5824 / BCRC 10623 / CCUG 4943 / NCTC 11153</strain>
    </source>
</reference>
<name>A0AAN3D614_BACO1</name>
<evidence type="ECO:0000259" key="2">
    <source>
        <dbReference type="Pfam" id="PF10728"/>
    </source>
</evidence>
<dbReference type="Pfam" id="PF10728">
    <property type="entry name" value="DUF2520"/>
    <property type="match status" value="1"/>
</dbReference>
<dbReference type="InterPro" id="IPR037108">
    <property type="entry name" value="TM1727-like_C_sf"/>
</dbReference>
<sequence length="271" mass="30689">MQNDKRIMKRSIEDTPIVFIGAGNLATNLAKALYRKGFRIVQVYSRTMESARTLAEKVEAEYTTDLQAVSKDAKLYIVSLKDDALVDLLPQITEGKQASLLVHTAGSIPMSVWEGHAERYGVFYPMQTFSKQREVKFQEVPFFVEAKRPEDVELLKAVAATLSEKVYEASSEQRKSLHLAAVFICNFTNHMYALAADLLEKYNLPFDVMLPLIDETARKVHELAPRDAQTGPAVRYDENVMSNHLAMLVDSPALQEIYKLMSKSIHEHHQL</sequence>
<dbReference type="Proteomes" id="UP000005475">
    <property type="component" value="Unassembled WGS sequence"/>
</dbReference>